<evidence type="ECO:0000259" key="5">
    <source>
        <dbReference type="PROSITE" id="PS50887"/>
    </source>
</evidence>
<dbReference type="Pfam" id="PF00072">
    <property type="entry name" value="Response_reg"/>
    <property type="match status" value="1"/>
</dbReference>
<dbReference type="InterPro" id="IPR001789">
    <property type="entry name" value="Sig_transdc_resp-reg_receiver"/>
</dbReference>
<keyword evidence="3" id="KW-0597">Phosphoprotein</keyword>
<dbReference type="PANTHER" id="PTHR45138">
    <property type="entry name" value="REGULATORY COMPONENTS OF SENSORY TRANSDUCTION SYSTEM"/>
    <property type="match status" value="1"/>
</dbReference>
<dbReference type="Proteomes" id="UP001143304">
    <property type="component" value="Unassembled WGS sequence"/>
</dbReference>
<name>A0ABT3TB40_9GAMM</name>
<sequence length="308" mass="33827">MSGETDGRSILIIEDDPSNRRIIAKTLSPFYRVVMASDGSKGVLRAKKHRPSLILLDINLPDQSGFDVLKTLKKNEDTRDIPVLCLTAATTEKEEEKSLSLGAVDFIGKPIRPKIVLARIAIHIEIASQRKSLEKLTQQDPLTGVNNRRSFDKALNDETRRARRSHEPLSLIMVDVDHFKKFNDNYGHQKGDEALRLVATALAKEASRAGDLCARYGGEEFTILLPRTTIEAVQFIAENCRNAIASLAIPHAHSESAECVTASLGCATWQPSGEADAPVPNLVGLADKALYAAKEKGRNQIYPALHEA</sequence>
<evidence type="ECO:0000256" key="2">
    <source>
        <dbReference type="ARBA" id="ARBA00034247"/>
    </source>
</evidence>
<evidence type="ECO:0000259" key="4">
    <source>
        <dbReference type="PROSITE" id="PS50110"/>
    </source>
</evidence>
<feature type="domain" description="Response regulatory" evidence="4">
    <location>
        <begin position="9"/>
        <end position="124"/>
    </location>
</feature>
<dbReference type="PROSITE" id="PS50887">
    <property type="entry name" value="GGDEF"/>
    <property type="match status" value="1"/>
</dbReference>
<gene>
    <name evidence="6" type="ORF">EYC82_17050</name>
</gene>
<dbReference type="SUPFAM" id="SSF55073">
    <property type="entry name" value="Nucleotide cyclase"/>
    <property type="match status" value="1"/>
</dbReference>
<dbReference type="Pfam" id="PF00990">
    <property type="entry name" value="GGDEF"/>
    <property type="match status" value="1"/>
</dbReference>
<dbReference type="InterPro" id="IPR029787">
    <property type="entry name" value="Nucleotide_cyclase"/>
</dbReference>
<dbReference type="PANTHER" id="PTHR45138:SF9">
    <property type="entry name" value="DIGUANYLATE CYCLASE DGCM-RELATED"/>
    <property type="match status" value="1"/>
</dbReference>
<comment type="catalytic activity">
    <reaction evidence="2">
        <text>2 GTP = 3',3'-c-di-GMP + 2 diphosphate</text>
        <dbReference type="Rhea" id="RHEA:24898"/>
        <dbReference type="ChEBI" id="CHEBI:33019"/>
        <dbReference type="ChEBI" id="CHEBI:37565"/>
        <dbReference type="ChEBI" id="CHEBI:58805"/>
        <dbReference type="EC" id="2.7.7.65"/>
    </reaction>
</comment>
<feature type="modified residue" description="4-aspartylphosphate" evidence="3">
    <location>
        <position position="57"/>
    </location>
</feature>
<dbReference type="CDD" id="cd01949">
    <property type="entry name" value="GGDEF"/>
    <property type="match status" value="1"/>
</dbReference>
<proteinExistence type="predicted"/>
<dbReference type="Gene3D" id="3.30.70.270">
    <property type="match status" value="1"/>
</dbReference>
<dbReference type="SUPFAM" id="SSF52172">
    <property type="entry name" value="CheY-like"/>
    <property type="match status" value="1"/>
</dbReference>
<dbReference type="InterPro" id="IPR043128">
    <property type="entry name" value="Rev_trsase/Diguanyl_cyclase"/>
</dbReference>
<comment type="caution">
    <text evidence="6">The sequence shown here is derived from an EMBL/GenBank/DDBJ whole genome shotgun (WGS) entry which is preliminary data.</text>
</comment>
<dbReference type="EMBL" id="SHNO01000002">
    <property type="protein sequence ID" value="MCX2979055.1"/>
    <property type="molecule type" value="Genomic_DNA"/>
</dbReference>
<evidence type="ECO:0000313" key="6">
    <source>
        <dbReference type="EMBL" id="MCX2979055.1"/>
    </source>
</evidence>
<dbReference type="InterPro" id="IPR050469">
    <property type="entry name" value="Diguanylate_Cyclase"/>
</dbReference>
<keyword evidence="7" id="KW-1185">Reference proteome</keyword>
<dbReference type="EC" id="2.7.7.65" evidence="1"/>
<dbReference type="NCBIfam" id="TIGR00254">
    <property type="entry name" value="GGDEF"/>
    <property type="match status" value="1"/>
</dbReference>
<dbReference type="PROSITE" id="PS50110">
    <property type="entry name" value="RESPONSE_REGULATORY"/>
    <property type="match status" value="1"/>
</dbReference>
<evidence type="ECO:0000313" key="7">
    <source>
        <dbReference type="Proteomes" id="UP001143304"/>
    </source>
</evidence>
<dbReference type="InterPro" id="IPR000160">
    <property type="entry name" value="GGDEF_dom"/>
</dbReference>
<dbReference type="InterPro" id="IPR011006">
    <property type="entry name" value="CheY-like_superfamily"/>
</dbReference>
<dbReference type="SMART" id="SM00267">
    <property type="entry name" value="GGDEF"/>
    <property type="match status" value="1"/>
</dbReference>
<organism evidence="6 7">
    <name type="scientific">Candidatus Marimicrobium litorale</name>
    <dbReference type="NCBI Taxonomy" id="2518991"/>
    <lineage>
        <taxon>Bacteria</taxon>
        <taxon>Pseudomonadati</taxon>
        <taxon>Pseudomonadota</taxon>
        <taxon>Gammaproteobacteria</taxon>
        <taxon>Cellvibrionales</taxon>
        <taxon>Halieaceae</taxon>
        <taxon>Marimicrobium</taxon>
    </lineage>
</organism>
<evidence type="ECO:0000256" key="1">
    <source>
        <dbReference type="ARBA" id="ARBA00012528"/>
    </source>
</evidence>
<dbReference type="RefSeq" id="WP_279250839.1">
    <property type="nucleotide sequence ID" value="NZ_SHNO01000002.1"/>
</dbReference>
<dbReference type="SMART" id="SM00448">
    <property type="entry name" value="REC"/>
    <property type="match status" value="1"/>
</dbReference>
<protein>
    <recommendedName>
        <fullName evidence="1">diguanylate cyclase</fullName>
        <ecNumber evidence="1">2.7.7.65</ecNumber>
    </recommendedName>
</protein>
<dbReference type="Gene3D" id="3.40.50.2300">
    <property type="match status" value="1"/>
</dbReference>
<reference evidence="6" key="1">
    <citation type="submission" date="2019-02" db="EMBL/GenBank/DDBJ databases">
        <authorList>
            <person name="Li S.-H."/>
        </authorList>
    </citation>
    <scope>NUCLEOTIDE SEQUENCE</scope>
    <source>
        <strain evidence="6">IMCC11814</strain>
    </source>
</reference>
<evidence type="ECO:0000256" key="3">
    <source>
        <dbReference type="PROSITE-ProRule" id="PRU00169"/>
    </source>
</evidence>
<accession>A0ABT3TB40</accession>
<feature type="domain" description="GGDEF" evidence="5">
    <location>
        <begin position="167"/>
        <end position="306"/>
    </location>
</feature>